<dbReference type="RefSeq" id="XP_040764484.1">
    <property type="nucleotide sequence ID" value="XM_040908898.1"/>
</dbReference>
<proteinExistence type="predicted"/>
<feature type="compositionally biased region" description="Basic and acidic residues" evidence="1">
    <location>
        <begin position="44"/>
        <end position="56"/>
    </location>
</feature>
<feature type="region of interest" description="Disordered" evidence="1">
    <location>
        <begin position="44"/>
        <end position="66"/>
    </location>
</feature>
<keyword evidence="3" id="KW-1185">Reference proteome</keyword>
<feature type="compositionally biased region" description="Basic residues" evidence="1">
    <location>
        <begin position="57"/>
        <end position="66"/>
    </location>
</feature>
<evidence type="ECO:0000313" key="2">
    <source>
        <dbReference type="EMBL" id="KZT06744.1"/>
    </source>
</evidence>
<accession>A0A165ECR0</accession>
<dbReference type="Proteomes" id="UP000076871">
    <property type="component" value="Unassembled WGS sequence"/>
</dbReference>
<dbReference type="EMBL" id="KV427623">
    <property type="protein sequence ID" value="KZT06744.1"/>
    <property type="molecule type" value="Genomic_DNA"/>
</dbReference>
<dbReference type="InParanoid" id="A0A165ECR0"/>
<dbReference type="AlphaFoldDB" id="A0A165ECR0"/>
<evidence type="ECO:0000256" key="1">
    <source>
        <dbReference type="SAM" id="MobiDB-lite"/>
    </source>
</evidence>
<reference evidence="2 3" key="1">
    <citation type="journal article" date="2016" name="Mol. Biol. Evol.">
        <title>Comparative Genomics of Early-Diverging Mushroom-Forming Fungi Provides Insights into the Origins of Lignocellulose Decay Capabilities.</title>
        <authorList>
            <person name="Nagy L.G."/>
            <person name="Riley R."/>
            <person name="Tritt A."/>
            <person name="Adam C."/>
            <person name="Daum C."/>
            <person name="Floudas D."/>
            <person name="Sun H."/>
            <person name="Yadav J.S."/>
            <person name="Pangilinan J."/>
            <person name="Larsson K.H."/>
            <person name="Matsuura K."/>
            <person name="Barry K."/>
            <person name="Labutti K."/>
            <person name="Kuo R."/>
            <person name="Ohm R.A."/>
            <person name="Bhattacharya S.S."/>
            <person name="Shirouzu T."/>
            <person name="Yoshinaga Y."/>
            <person name="Martin F.M."/>
            <person name="Grigoriev I.V."/>
            <person name="Hibbett D.S."/>
        </authorList>
    </citation>
    <scope>NUCLEOTIDE SEQUENCE [LARGE SCALE GENOMIC DNA]</scope>
    <source>
        <strain evidence="2 3">93-53</strain>
    </source>
</reference>
<protein>
    <submittedName>
        <fullName evidence="2">Uncharacterized protein</fullName>
    </submittedName>
</protein>
<organism evidence="2 3">
    <name type="scientific">Laetiporus sulphureus 93-53</name>
    <dbReference type="NCBI Taxonomy" id="1314785"/>
    <lineage>
        <taxon>Eukaryota</taxon>
        <taxon>Fungi</taxon>
        <taxon>Dikarya</taxon>
        <taxon>Basidiomycota</taxon>
        <taxon>Agaricomycotina</taxon>
        <taxon>Agaricomycetes</taxon>
        <taxon>Polyporales</taxon>
        <taxon>Laetiporus</taxon>
    </lineage>
</organism>
<gene>
    <name evidence="2" type="ORF">LAESUDRAFT_725829</name>
</gene>
<dbReference type="GeneID" id="63825927"/>
<name>A0A165ECR0_9APHY</name>
<evidence type="ECO:0000313" key="3">
    <source>
        <dbReference type="Proteomes" id="UP000076871"/>
    </source>
</evidence>
<sequence length="66" mass="7477">MDDSVYGILHLLAEGHLIGNLKSIGKRTFVRKVIPEYLVGSYERTRDSTKRHEGGTRKTRSLKSFG</sequence>